<dbReference type="VEuPathDB" id="FungiDB:PV10_08048"/>
<evidence type="ECO:0000313" key="3">
    <source>
        <dbReference type="Proteomes" id="UP000288859"/>
    </source>
</evidence>
<proteinExistence type="predicted"/>
<feature type="region of interest" description="Disordered" evidence="1">
    <location>
        <begin position="271"/>
        <end position="302"/>
    </location>
</feature>
<dbReference type="AlphaFoldDB" id="A0A438NC14"/>
<dbReference type="SUPFAM" id="SSF55486">
    <property type="entry name" value="Metalloproteases ('zincins'), catalytic domain"/>
    <property type="match status" value="1"/>
</dbReference>
<evidence type="ECO:0000313" key="2">
    <source>
        <dbReference type="EMBL" id="RVX73157.1"/>
    </source>
</evidence>
<evidence type="ECO:0000256" key="1">
    <source>
        <dbReference type="SAM" id="MobiDB-lite"/>
    </source>
</evidence>
<protein>
    <recommendedName>
        <fullName evidence="4">Lysine-specific metallo-endopeptidase domain-containing protein</fullName>
    </recommendedName>
</protein>
<dbReference type="InterPro" id="IPR024079">
    <property type="entry name" value="MetalloPept_cat_dom_sf"/>
</dbReference>
<dbReference type="EMBL" id="NAJM01000009">
    <property type="protein sequence ID" value="RVX73157.1"/>
    <property type="molecule type" value="Genomic_DNA"/>
</dbReference>
<dbReference type="Proteomes" id="UP000288859">
    <property type="component" value="Unassembled WGS sequence"/>
</dbReference>
<evidence type="ECO:0008006" key="4">
    <source>
        <dbReference type="Google" id="ProtNLM"/>
    </source>
</evidence>
<name>A0A438NC14_EXOME</name>
<organism evidence="2 3">
    <name type="scientific">Exophiala mesophila</name>
    <name type="common">Black yeast-like fungus</name>
    <dbReference type="NCBI Taxonomy" id="212818"/>
    <lineage>
        <taxon>Eukaryota</taxon>
        <taxon>Fungi</taxon>
        <taxon>Dikarya</taxon>
        <taxon>Ascomycota</taxon>
        <taxon>Pezizomycotina</taxon>
        <taxon>Eurotiomycetes</taxon>
        <taxon>Chaetothyriomycetidae</taxon>
        <taxon>Chaetothyriales</taxon>
        <taxon>Herpotrichiellaceae</taxon>
        <taxon>Exophiala</taxon>
    </lineage>
</organism>
<dbReference type="GO" id="GO:0008237">
    <property type="term" value="F:metallopeptidase activity"/>
    <property type="evidence" value="ECO:0007669"/>
    <property type="project" value="InterPro"/>
</dbReference>
<sequence>MILKLGIVAKASLPDFVNIDDAGEGRVQDMRQAFQDAVKLARVAAATFDPCEEVYQRYFTALDAVFVHNIFKTLANMPLEIELDENTSLELLSSEAVTSLNPMFSKLEISLGDHPDIPESAKHCSTSSTTAAFCYTSRALGDWAYISLCDTIWQYPSLSEIEHSSDPSKRGEPGWGCDGIGDHDSEYMTSPGGILLHEMLHWYGLFQDVPYFDQVIEENSVGIPQIGDFQGPKPPDGYGSFHAQQLRSVDNADNFRVYAESKYWGFTCRRSFKGSTDTADDELRTSQRSTQLPPINDDGSLE</sequence>
<dbReference type="Gene3D" id="3.40.390.10">
    <property type="entry name" value="Collagenase (Catalytic Domain)"/>
    <property type="match status" value="1"/>
</dbReference>
<comment type="caution">
    <text evidence="2">The sequence shown here is derived from an EMBL/GenBank/DDBJ whole genome shotgun (WGS) entry which is preliminary data.</text>
</comment>
<accession>A0A438NC14</accession>
<dbReference type="OrthoDB" id="4138657at2759"/>
<gene>
    <name evidence="2" type="ORF">B0A52_02284</name>
</gene>
<reference evidence="2 3" key="1">
    <citation type="submission" date="2017-03" db="EMBL/GenBank/DDBJ databases">
        <title>Genomes of endolithic fungi from Antarctica.</title>
        <authorList>
            <person name="Coleine C."/>
            <person name="Masonjones S."/>
            <person name="Stajich J.E."/>
        </authorList>
    </citation>
    <scope>NUCLEOTIDE SEQUENCE [LARGE SCALE GENOMIC DNA]</scope>
    <source>
        <strain evidence="2 3">CCFEE 6314</strain>
    </source>
</reference>